<dbReference type="AlphaFoldDB" id="A0A8J2PEJ0"/>
<sequence>MKLSNFLESALTDLQCYFSFGSRNTGPMRVAGNFTEVFSFHGARYGCDFLCSFVISEAMRLTIRCFSCTSGDIYFGLGFTPAEVLTNHELLHTLHEMPLKPGVWMINKQSTKFPLESFAINGNLLAREIANCLNVPLRNGNELYSNDKNFWPLEIQSFHRETFLGSSDTNFKAMFSYEIVSTDLAL</sequence>
<feature type="non-terminal residue" evidence="1">
    <location>
        <position position="1"/>
    </location>
</feature>
<dbReference type="Proteomes" id="UP000708208">
    <property type="component" value="Unassembled WGS sequence"/>
</dbReference>
<dbReference type="EMBL" id="CAJVCH010267705">
    <property type="protein sequence ID" value="CAG7734357.1"/>
    <property type="molecule type" value="Genomic_DNA"/>
</dbReference>
<organism evidence="1 2">
    <name type="scientific">Allacma fusca</name>
    <dbReference type="NCBI Taxonomy" id="39272"/>
    <lineage>
        <taxon>Eukaryota</taxon>
        <taxon>Metazoa</taxon>
        <taxon>Ecdysozoa</taxon>
        <taxon>Arthropoda</taxon>
        <taxon>Hexapoda</taxon>
        <taxon>Collembola</taxon>
        <taxon>Symphypleona</taxon>
        <taxon>Sminthuridae</taxon>
        <taxon>Allacma</taxon>
    </lineage>
</organism>
<reference evidence="1" key="1">
    <citation type="submission" date="2021-06" db="EMBL/GenBank/DDBJ databases">
        <authorList>
            <person name="Hodson N. C."/>
            <person name="Mongue J. A."/>
            <person name="Jaron S. K."/>
        </authorList>
    </citation>
    <scope>NUCLEOTIDE SEQUENCE</scope>
</reference>
<protein>
    <submittedName>
        <fullName evidence="1">Uncharacterized protein</fullName>
    </submittedName>
</protein>
<proteinExistence type="predicted"/>
<evidence type="ECO:0000313" key="1">
    <source>
        <dbReference type="EMBL" id="CAG7734357.1"/>
    </source>
</evidence>
<name>A0A8J2PEJ0_9HEXA</name>
<accession>A0A8J2PEJ0</accession>
<gene>
    <name evidence="1" type="ORF">AFUS01_LOCUS22752</name>
</gene>
<comment type="caution">
    <text evidence="1">The sequence shown here is derived from an EMBL/GenBank/DDBJ whole genome shotgun (WGS) entry which is preliminary data.</text>
</comment>
<keyword evidence="2" id="KW-1185">Reference proteome</keyword>
<evidence type="ECO:0000313" key="2">
    <source>
        <dbReference type="Proteomes" id="UP000708208"/>
    </source>
</evidence>